<sequence>MPLCSFIVHHIYAHMERWNSSNSTKKKKKKKKPLNQSIRCISTFFFFFFFTTFGIKNYHFFSIEKNVLFMLASI</sequence>
<keyword evidence="1" id="KW-1133">Transmembrane helix</keyword>
<dbReference type="HOGENOM" id="CLU_2690940_0_0_1"/>
<dbReference type="EnsemblMetazoa" id="SMAR013848-RA">
    <property type="protein sequence ID" value="SMAR013848-PA"/>
    <property type="gene ID" value="SMAR013848"/>
</dbReference>
<reference evidence="2" key="2">
    <citation type="submission" date="2015-02" db="UniProtKB">
        <authorList>
            <consortium name="EnsemblMetazoa"/>
        </authorList>
    </citation>
    <scope>IDENTIFICATION</scope>
</reference>
<evidence type="ECO:0000313" key="3">
    <source>
        <dbReference type="Proteomes" id="UP000014500"/>
    </source>
</evidence>
<dbReference type="AlphaFoldDB" id="T1JJ17"/>
<proteinExistence type="predicted"/>
<accession>T1JJ17</accession>
<evidence type="ECO:0000313" key="2">
    <source>
        <dbReference type="EnsemblMetazoa" id="SMAR013848-PA"/>
    </source>
</evidence>
<dbReference type="EMBL" id="JH432107">
    <property type="status" value="NOT_ANNOTATED_CDS"/>
    <property type="molecule type" value="Genomic_DNA"/>
</dbReference>
<evidence type="ECO:0000256" key="1">
    <source>
        <dbReference type="SAM" id="Phobius"/>
    </source>
</evidence>
<keyword evidence="3" id="KW-1185">Reference proteome</keyword>
<protein>
    <submittedName>
        <fullName evidence="2">Uncharacterized protein</fullName>
    </submittedName>
</protein>
<reference evidence="3" key="1">
    <citation type="submission" date="2011-05" db="EMBL/GenBank/DDBJ databases">
        <authorList>
            <person name="Richards S.R."/>
            <person name="Qu J."/>
            <person name="Jiang H."/>
            <person name="Jhangiani S.N."/>
            <person name="Agravi P."/>
            <person name="Goodspeed R."/>
            <person name="Gross S."/>
            <person name="Mandapat C."/>
            <person name="Jackson L."/>
            <person name="Mathew T."/>
            <person name="Pu L."/>
            <person name="Thornton R."/>
            <person name="Saada N."/>
            <person name="Wilczek-Boney K.B."/>
            <person name="Lee S."/>
            <person name="Kovar C."/>
            <person name="Wu Y."/>
            <person name="Scherer S.E."/>
            <person name="Worley K.C."/>
            <person name="Muzny D.M."/>
            <person name="Gibbs R."/>
        </authorList>
    </citation>
    <scope>NUCLEOTIDE SEQUENCE</scope>
    <source>
        <strain evidence="3">Brora</strain>
    </source>
</reference>
<feature type="transmembrane region" description="Helical" evidence="1">
    <location>
        <begin position="37"/>
        <end position="55"/>
    </location>
</feature>
<name>T1JJ17_STRMM</name>
<keyword evidence="1" id="KW-0812">Transmembrane</keyword>
<keyword evidence="1" id="KW-0472">Membrane</keyword>
<dbReference type="Proteomes" id="UP000014500">
    <property type="component" value="Unassembled WGS sequence"/>
</dbReference>
<organism evidence="2 3">
    <name type="scientific">Strigamia maritima</name>
    <name type="common">European centipede</name>
    <name type="synonym">Geophilus maritimus</name>
    <dbReference type="NCBI Taxonomy" id="126957"/>
    <lineage>
        <taxon>Eukaryota</taxon>
        <taxon>Metazoa</taxon>
        <taxon>Ecdysozoa</taxon>
        <taxon>Arthropoda</taxon>
        <taxon>Myriapoda</taxon>
        <taxon>Chilopoda</taxon>
        <taxon>Pleurostigmophora</taxon>
        <taxon>Geophilomorpha</taxon>
        <taxon>Linotaeniidae</taxon>
        <taxon>Strigamia</taxon>
    </lineage>
</organism>